<accession>A0ACC0BGB8</accession>
<evidence type="ECO:0000313" key="2">
    <source>
        <dbReference type="Proteomes" id="UP001060085"/>
    </source>
</evidence>
<comment type="caution">
    <text evidence="1">The sequence shown here is derived from an EMBL/GenBank/DDBJ whole genome shotgun (WGS) entry which is preliminary data.</text>
</comment>
<protein>
    <submittedName>
        <fullName evidence="1">Uncharacterized protein</fullName>
    </submittedName>
</protein>
<gene>
    <name evidence="1" type="ORF">M9H77_12080</name>
</gene>
<evidence type="ECO:0000313" key="1">
    <source>
        <dbReference type="EMBL" id="KAI5671716.1"/>
    </source>
</evidence>
<organism evidence="1 2">
    <name type="scientific">Catharanthus roseus</name>
    <name type="common">Madagascar periwinkle</name>
    <name type="synonym">Vinca rosea</name>
    <dbReference type="NCBI Taxonomy" id="4058"/>
    <lineage>
        <taxon>Eukaryota</taxon>
        <taxon>Viridiplantae</taxon>
        <taxon>Streptophyta</taxon>
        <taxon>Embryophyta</taxon>
        <taxon>Tracheophyta</taxon>
        <taxon>Spermatophyta</taxon>
        <taxon>Magnoliopsida</taxon>
        <taxon>eudicotyledons</taxon>
        <taxon>Gunneridae</taxon>
        <taxon>Pentapetalae</taxon>
        <taxon>asterids</taxon>
        <taxon>lamiids</taxon>
        <taxon>Gentianales</taxon>
        <taxon>Apocynaceae</taxon>
        <taxon>Rauvolfioideae</taxon>
        <taxon>Vinceae</taxon>
        <taxon>Catharanthinae</taxon>
        <taxon>Catharanthus</taxon>
    </lineage>
</organism>
<sequence length="189" mass="21532">MTQAPPTTSKPSASQSTQSVPDICLSAWRPPLRDSRELLYFPINHPLREPPPTSQLSSRSGSMSLTTLGLRSRSRSKICDGESFRGHRGSIRDTGLRCGITGIPLLIKPSSNRIRGTRLKDMEDGEFGSTHNLIERFSRNKYLEELHKHEKGEKKGEYVDFCSTRFWEKFHKVQMKAEENVEAEYCYAQ</sequence>
<keyword evidence="2" id="KW-1185">Reference proteome</keyword>
<proteinExistence type="predicted"/>
<dbReference type="EMBL" id="CM044703">
    <property type="protein sequence ID" value="KAI5671716.1"/>
    <property type="molecule type" value="Genomic_DNA"/>
</dbReference>
<name>A0ACC0BGB8_CATRO</name>
<reference evidence="2" key="1">
    <citation type="journal article" date="2023" name="Nat. Plants">
        <title>Single-cell RNA sequencing provides a high-resolution roadmap for understanding the multicellular compartmentation of specialized metabolism.</title>
        <authorList>
            <person name="Sun S."/>
            <person name="Shen X."/>
            <person name="Li Y."/>
            <person name="Li Y."/>
            <person name="Wang S."/>
            <person name="Li R."/>
            <person name="Zhang H."/>
            <person name="Shen G."/>
            <person name="Guo B."/>
            <person name="Wei J."/>
            <person name="Xu J."/>
            <person name="St-Pierre B."/>
            <person name="Chen S."/>
            <person name="Sun C."/>
        </authorList>
    </citation>
    <scope>NUCLEOTIDE SEQUENCE [LARGE SCALE GENOMIC DNA]</scope>
</reference>
<dbReference type="Proteomes" id="UP001060085">
    <property type="component" value="Linkage Group LG03"/>
</dbReference>